<reference evidence="2 3" key="1">
    <citation type="submission" date="2019-08" db="EMBL/GenBank/DDBJ databases">
        <title>The genome of the soybean aphid Biotype 1, its phylome, world population structure and adaptation to the North American continent.</title>
        <authorList>
            <person name="Giordano R."/>
            <person name="Donthu R.K."/>
            <person name="Hernandez A.G."/>
            <person name="Wright C.L."/>
            <person name="Zimin A.V."/>
        </authorList>
    </citation>
    <scope>NUCLEOTIDE SEQUENCE [LARGE SCALE GENOMIC DNA]</scope>
    <source>
        <tissue evidence="2">Whole aphids</tissue>
    </source>
</reference>
<accession>A0A6G0SZX1</accession>
<sequence>MNKLCPKVGSSLISALFSSVLGVAVSTAILILDGIIEHSLATLNPDFQLTFFGKFLYANANTRYPDEPNSSKTEKIFILDHHKVINQKSAIRLQLKRFIECTIPIVIAAGNAGGTTTVNINTYISYNIQIGTYKPVKRLSSTIQLPDNNKASQAILQPPGVTRTISDVDNGQGVIKYPHFMSMYSTSKLYLSFDSVVVVSGRTAGRPRVRSSSRPCAILPGTWLLEPLIRRGVVLVIAVEPRRFNRYIKYGGGGVTVGNGINNVRPAYLRRTRYMRAVRASPYDNVFIFLIF</sequence>
<dbReference type="Proteomes" id="UP000475862">
    <property type="component" value="Unassembled WGS sequence"/>
</dbReference>
<evidence type="ECO:0000256" key="1">
    <source>
        <dbReference type="SAM" id="Phobius"/>
    </source>
</evidence>
<feature type="transmembrane region" description="Helical" evidence="1">
    <location>
        <begin position="12"/>
        <end position="32"/>
    </location>
</feature>
<keyword evidence="1" id="KW-0812">Transmembrane</keyword>
<comment type="caution">
    <text evidence="2">The sequence shown here is derived from an EMBL/GenBank/DDBJ whole genome shotgun (WGS) entry which is preliminary data.</text>
</comment>
<protein>
    <submittedName>
        <fullName evidence="2">Uncharacterized protein</fullName>
    </submittedName>
</protein>
<keyword evidence="1" id="KW-1133">Transmembrane helix</keyword>
<keyword evidence="3" id="KW-1185">Reference proteome</keyword>
<keyword evidence="1" id="KW-0472">Membrane</keyword>
<evidence type="ECO:0000313" key="3">
    <source>
        <dbReference type="Proteomes" id="UP000475862"/>
    </source>
</evidence>
<dbReference type="EMBL" id="VYZN01000078">
    <property type="protein sequence ID" value="KAE9523698.1"/>
    <property type="molecule type" value="Genomic_DNA"/>
</dbReference>
<proteinExistence type="predicted"/>
<gene>
    <name evidence="2" type="ORF">AGLY_015916</name>
</gene>
<dbReference type="AlphaFoldDB" id="A0A6G0SZX1"/>
<name>A0A6G0SZX1_APHGL</name>
<organism evidence="2 3">
    <name type="scientific">Aphis glycines</name>
    <name type="common">Soybean aphid</name>
    <dbReference type="NCBI Taxonomy" id="307491"/>
    <lineage>
        <taxon>Eukaryota</taxon>
        <taxon>Metazoa</taxon>
        <taxon>Ecdysozoa</taxon>
        <taxon>Arthropoda</taxon>
        <taxon>Hexapoda</taxon>
        <taxon>Insecta</taxon>
        <taxon>Pterygota</taxon>
        <taxon>Neoptera</taxon>
        <taxon>Paraneoptera</taxon>
        <taxon>Hemiptera</taxon>
        <taxon>Sternorrhyncha</taxon>
        <taxon>Aphidomorpha</taxon>
        <taxon>Aphidoidea</taxon>
        <taxon>Aphididae</taxon>
        <taxon>Aphidini</taxon>
        <taxon>Aphis</taxon>
        <taxon>Aphis</taxon>
    </lineage>
</organism>
<evidence type="ECO:0000313" key="2">
    <source>
        <dbReference type="EMBL" id="KAE9523698.1"/>
    </source>
</evidence>